<reference evidence="2" key="1">
    <citation type="submission" date="2018-03" db="EMBL/GenBank/DDBJ databases">
        <title>The relapsing fever spirochete Borrelia turicatae persists in the highly oxidative environment of its soft-bodied tick vector.</title>
        <authorList>
            <person name="Bourret T.J."/>
            <person name="Boyle W.K."/>
            <person name="Valenzuela J.G."/>
            <person name="Oliveira F."/>
            <person name="Lopez J.E."/>
        </authorList>
    </citation>
    <scope>NUCLEOTIDE SEQUENCE</scope>
    <source>
        <strain evidence="2">Kansas strain/isolate</strain>
        <tissue evidence="2">Salivary glands</tissue>
    </source>
</reference>
<feature type="compositionally biased region" description="Basic and acidic residues" evidence="1">
    <location>
        <begin position="99"/>
        <end position="127"/>
    </location>
</feature>
<dbReference type="EMBL" id="GGLE01002368">
    <property type="protein sequence ID" value="MBY06494.1"/>
    <property type="molecule type" value="Transcribed_RNA"/>
</dbReference>
<name>A0A2R5LAE1_9ACAR</name>
<feature type="compositionally biased region" description="Basic and acidic residues" evidence="1">
    <location>
        <begin position="163"/>
        <end position="202"/>
    </location>
</feature>
<sequence>MYAYVRYVEDDVKGIMPVSLIKSFNPQSCDVFDRNIKKAFWQSQSGAVKGFYDAKVLLLGESKEALITNMVSRRMAIPEIFEPTDTDTSDGAASVVKPKGRENGQGKKMEARKKQPETRTFSRKEVHGSMASKHMFLPEAVEPAVAATDDEAASAVRSGGPKNDADKKMEAGKGQTEKQGRQSRKEVHDSETVPRKRFLLEREMKQKLEEENQSLKKELTAERQLCRKLQEALLEKHG</sequence>
<evidence type="ECO:0000256" key="1">
    <source>
        <dbReference type="SAM" id="MobiDB-lite"/>
    </source>
</evidence>
<dbReference type="AlphaFoldDB" id="A0A2R5LAE1"/>
<evidence type="ECO:0000313" key="2">
    <source>
        <dbReference type="EMBL" id="MBY06494.1"/>
    </source>
</evidence>
<feature type="region of interest" description="Disordered" evidence="1">
    <location>
        <begin position="82"/>
        <end position="128"/>
    </location>
</feature>
<proteinExistence type="predicted"/>
<accession>A0A2R5LAE1</accession>
<protein>
    <submittedName>
        <fullName evidence="2">Uncharacterized protein</fullName>
    </submittedName>
</protein>
<feature type="region of interest" description="Disordered" evidence="1">
    <location>
        <begin position="148"/>
        <end position="202"/>
    </location>
</feature>
<organism evidence="2">
    <name type="scientific">Ornithodoros turicata</name>
    <dbReference type="NCBI Taxonomy" id="34597"/>
    <lineage>
        <taxon>Eukaryota</taxon>
        <taxon>Metazoa</taxon>
        <taxon>Ecdysozoa</taxon>
        <taxon>Arthropoda</taxon>
        <taxon>Chelicerata</taxon>
        <taxon>Arachnida</taxon>
        <taxon>Acari</taxon>
        <taxon>Parasitiformes</taxon>
        <taxon>Ixodida</taxon>
        <taxon>Ixodoidea</taxon>
        <taxon>Argasidae</taxon>
        <taxon>Ornithodorinae</taxon>
        <taxon>Ornithodoros</taxon>
    </lineage>
</organism>